<dbReference type="WBParaSite" id="NBR_0001450001-mRNA-1">
    <property type="protein sequence ID" value="NBR_0001450001-mRNA-1"/>
    <property type="gene ID" value="NBR_0001450001"/>
</dbReference>
<keyword evidence="2" id="KW-1185">Reference proteome</keyword>
<evidence type="ECO:0000313" key="3">
    <source>
        <dbReference type="WBParaSite" id="NBR_0001450001-mRNA-1"/>
    </source>
</evidence>
<reference evidence="3" key="1">
    <citation type="submission" date="2017-02" db="UniProtKB">
        <authorList>
            <consortium name="WormBaseParasite"/>
        </authorList>
    </citation>
    <scope>IDENTIFICATION</scope>
</reference>
<sequence>MILELEALEAEVASVIRQVAVWTMELEEVNASRLQIELASIDFELIQLKHNERWRRFLADHVPAEKLLTLSSVSS</sequence>
<organism evidence="3">
    <name type="scientific">Nippostrongylus brasiliensis</name>
    <name type="common">Rat hookworm</name>
    <dbReference type="NCBI Taxonomy" id="27835"/>
    <lineage>
        <taxon>Eukaryota</taxon>
        <taxon>Metazoa</taxon>
        <taxon>Ecdysozoa</taxon>
        <taxon>Nematoda</taxon>
        <taxon>Chromadorea</taxon>
        <taxon>Rhabditida</taxon>
        <taxon>Rhabditina</taxon>
        <taxon>Rhabditomorpha</taxon>
        <taxon>Strongyloidea</taxon>
        <taxon>Heligmosomidae</taxon>
        <taxon>Nippostrongylus</taxon>
    </lineage>
</organism>
<accession>A0A0N4YD29</accession>
<proteinExistence type="predicted"/>
<name>A0A0N4YD29_NIPBR</name>
<evidence type="ECO:0000313" key="1">
    <source>
        <dbReference type="EMBL" id="VDL78090.1"/>
    </source>
</evidence>
<dbReference type="OMA" id="KHNERWR"/>
<dbReference type="Proteomes" id="UP000271162">
    <property type="component" value="Unassembled WGS sequence"/>
</dbReference>
<evidence type="ECO:0000313" key="2">
    <source>
        <dbReference type="Proteomes" id="UP000271162"/>
    </source>
</evidence>
<dbReference type="AlphaFoldDB" id="A0A0N4YD29"/>
<dbReference type="EMBL" id="UYSL01021386">
    <property type="protein sequence ID" value="VDL78090.1"/>
    <property type="molecule type" value="Genomic_DNA"/>
</dbReference>
<gene>
    <name evidence="1" type="ORF">NBR_LOCUS14501</name>
</gene>
<reference evidence="1 2" key="2">
    <citation type="submission" date="2018-11" db="EMBL/GenBank/DDBJ databases">
        <authorList>
            <consortium name="Pathogen Informatics"/>
        </authorList>
    </citation>
    <scope>NUCLEOTIDE SEQUENCE [LARGE SCALE GENOMIC DNA]</scope>
</reference>
<protein>
    <submittedName>
        <fullName evidence="1 3">Uncharacterized protein</fullName>
    </submittedName>
</protein>